<dbReference type="Proteomes" id="UP001201812">
    <property type="component" value="Unassembled WGS sequence"/>
</dbReference>
<evidence type="ECO:0000313" key="1">
    <source>
        <dbReference type="EMBL" id="KAI1722281.1"/>
    </source>
</evidence>
<organism evidence="1 2">
    <name type="scientific">Ditylenchus destructor</name>
    <dbReference type="NCBI Taxonomy" id="166010"/>
    <lineage>
        <taxon>Eukaryota</taxon>
        <taxon>Metazoa</taxon>
        <taxon>Ecdysozoa</taxon>
        <taxon>Nematoda</taxon>
        <taxon>Chromadorea</taxon>
        <taxon>Rhabditida</taxon>
        <taxon>Tylenchina</taxon>
        <taxon>Tylenchomorpha</taxon>
        <taxon>Sphaerularioidea</taxon>
        <taxon>Anguinidae</taxon>
        <taxon>Anguininae</taxon>
        <taxon>Ditylenchus</taxon>
    </lineage>
</organism>
<dbReference type="AlphaFoldDB" id="A0AAD4NBW7"/>
<comment type="caution">
    <text evidence="1">The sequence shown here is derived from an EMBL/GenBank/DDBJ whole genome shotgun (WGS) entry which is preliminary data.</text>
</comment>
<protein>
    <submittedName>
        <fullName evidence="1">Uncharacterized protein</fullName>
    </submittedName>
</protein>
<gene>
    <name evidence="1" type="ORF">DdX_04593</name>
</gene>
<name>A0AAD4NBW7_9BILA</name>
<dbReference type="EMBL" id="JAKKPZ010000004">
    <property type="protein sequence ID" value="KAI1722281.1"/>
    <property type="molecule type" value="Genomic_DNA"/>
</dbReference>
<accession>A0AAD4NBW7</accession>
<sequence>MPHLYDVYSFEPIKELFVFSVANLVGCHTLTEPKSRASNLESSLLPFQCGYVCPKGKSSFRYESKWGRSLNQPDIIENSKGKIEKSVTRRQSTGSQSQAMATGSTYASLAEGHWALDALRRKSHALCPLSLTPIARWISEVGS</sequence>
<keyword evidence="2" id="KW-1185">Reference proteome</keyword>
<proteinExistence type="predicted"/>
<evidence type="ECO:0000313" key="2">
    <source>
        <dbReference type="Proteomes" id="UP001201812"/>
    </source>
</evidence>
<reference evidence="1" key="1">
    <citation type="submission" date="2022-01" db="EMBL/GenBank/DDBJ databases">
        <title>Genome Sequence Resource for Two Populations of Ditylenchus destructor, the Migratory Endoparasitic Phytonematode.</title>
        <authorList>
            <person name="Zhang H."/>
            <person name="Lin R."/>
            <person name="Xie B."/>
        </authorList>
    </citation>
    <scope>NUCLEOTIDE SEQUENCE</scope>
    <source>
        <strain evidence="1">BazhouSP</strain>
    </source>
</reference>